<dbReference type="PANTHER" id="PTHR11644">
    <property type="entry name" value="CYTIDINE DEAMINASE"/>
    <property type="match status" value="1"/>
</dbReference>
<dbReference type="OrthoDB" id="414540at2759"/>
<dbReference type="STRING" id="988480.A0A075AVT3"/>
<dbReference type="SUPFAM" id="SSF53927">
    <property type="entry name" value="Cytidine deaminase-like"/>
    <property type="match status" value="1"/>
</dbReference>
<reference evidence="3 4" key="1">
    <citation type="journal article" date="2013" name="Curr. Biol.">
        <title>Shared signatures of parasitism and phylogenomics unite Cryptomycota and microsporidia.</title>
        <authorList>
            <person name="James T.Y."/>
            <person name="Pelin A."/>
            <person name="Bonen L."/>
            <person name="Ahrendt S."/>
            <person name="Sain D."/>
            <person name="Corradi N."/>
            <person name="Stajich J.E."/>
        </authorList>
    </citation>
    <scope>NUCLEOTIDE SEQUENCE [LARGE SCALE GENOMIC DNA]</scope>
    <source>
        <strain evidence="3 4">CSF55</strain>
    </source>
</reference>
<sequence>MHYACAINGGGVYLGHTLQQKMNFDSLIQKAFEAMKKAYAPYSDFHVGAAVETDDQVIYTENASYGLCICAERTAITKAISEGAKLIRRIAVVW</sequence>
<dbReference type="GO" id="GO:0055086">
    <property type="term" value="P:nucleobase-containing small molecule metabolic process"/>
    <property type="evidence" value="ECO:0007669"/>
    <property type="project" value="UniProtKB-ARBA"/>
</dbReference>
<dbReference type="Pfam" id="PF00383">
    <property type="entry name" value="dCMP_cyt_deam_1"/>
    <property type="match status" value="1"/>
</dbReference>
<dbReference type="GO" id="GO:0004126">
    <property type="term" value="F:cytidine deaminase activity"/>
    <property type="evidence" value="ECO:0007669"/>
    <property type="project" value="TreeGrafter"/>
</dbReference>
<dbReference type="Gene3D" id="3.40.140.10">
    <property type="entry name" value="Cytidine Deaminase, domain 2"/>
    <property type="match status" value="1"/>
</dbReference>
<organism evidence="3 4">
    <name type="scientific">Rozella allomycis (strain CSF55)</name>
    <dbReference type="NCBI Taxonomy" id="988480"/>
    <lineage>
        <taxon>Eukaryota</taxon>
        <taxon>Fungi</taxon>
        <taxon>Fungi incertae sedis</taxon>
        <taxon>Cryptomycota</taxon>
        <taxon>Cryptomycota incertae sedis</taxon>
        <taxon>Rozella</taxon>
    </lineage>
</organism>
<feature type="domain" description="CMP/dCMP-type deaminase" evidence="2">
    <location>
        <begin position="22"/>
        <end position="94"/>
    </location>
</feature>
<dbReference type="GO" id="GO:0072527">
    <property type="term" value="P:pyrimidine-containing compound metabolic process"/>
    <property type="evidence" value="ECO:0007669"/>
    <property type="project" value="UniProtKB-ARBA"/>
</dbReference>
<dbReference type="AlphaFoldDB" id="A0A075AVT3"/>
<dbReference type="CDD" id="cd01283">
    <property type="entry name" value="cytidine_deaminase"/>
    <property type="match status" value="1"/>
</dbReference>
<dbReference type="InterPro" id="IPR002125">
    <property type="entry name" value="CMP_dCMP_dom"/>
</dbReference>
<dbReference type="PANTHER" id="PTHR11644:SF2">
    <property type="entry name" value="CYTIDINE DEAMINASE"/>
    <property type="match status" value="1"/>
</dbReference>
<evidence type="ECO:0000259" key="2">
    <source>
        <dbReference type="PROSITE" id="PS51747"/>
    </source>
</evidence>
<dbReference type="GO" id="GO:0005829">
    <property type="term" value="C:cytosol"/>
    <property type="evidence" value="ECO:0007669"/>
    <property type="project" value="TreeGrafter"/>
</dbReference>
<keyword evidence="4" id="KW-1185">Reference proteome</keyword>
<evidence type="ECO:0000313" key="3">
    <source>
        <dbReference type="EMBL" id="EPZ34380.1"/>
    </source>
</evidence>
<dbReference type="HOGENOM" id="CLU_185491_0_0_1"/>
<dbReference type="PROSITE" id="PS51747">
    <property type="entry name" value="CYT_DCMP_DEAMINASES_2"/>
    <property type="match status" value="1"/>
</dbReference>
<gene>
    <name evidence="3" type="ORF">O9G_000567</name>
</gene>
<accession>A0A075AVT3</accession>
<evidence type="ECO:0000313" key="4">
    <source>
        <dbReference type="Proteomes" id="UP000030755"/>
    </source>
</evidence>
<name>A0A075AVT3_ROZAC</name>
<evidence type="ECO:0000256" key="1">
    <source>
        <dbReference type="ARBA" id="ARBA00006576"/>
    </source>
</evidence>
<dbReference type="NCBIfam" id="NF004064">
    <property type="entry name" value="PRK05578.1"/>
    <property type="match status" value="1"/>
</dbReference>
<dbReference type="EMBL" id="KE560959">
    <property type="protein sequence ID" value="EPZ34380.1"/>
    <property type="molecule type" value="Genomic_DNA"/>
</dbReference>
<dbReference type="InterPro" id="IPR050202">
    <property type="entry name" value="Cyt/Deoxycyt_deaminase"/>
</dbReference>
<proteinExistence type="inferred from homology"/>
<dbReference type="InterPro" id="IPR016193">
    <property type="entry name" value="Cytidine_deaminase-like"/>
</dbReference>
<dbReference type="Proteomes" id="UP000030755">
    <property type="component" value="Unassembled WGS sequence"/>
</dbReference>
<comment type="similarity">
    <text evidence="1">Belongs to the cytidine and deoxycytidylate deaminase family.</text>
</comment>
<dbReference type="GO" id="GO:0008270">
    <property type="term" value="F:zinc ion binding"/>
    <property type="evidence" value="ECO:0007669"/>
    <property type="project" value="TreeGrafter"/>
</dbReference>
<protein>
    <submittedName>
        <fullName evidence="3">Cytidine deaminase-like domain-containing protein</fullName>
    </submittedName>
</protein>